<dbReference type="EMBL" id="FNIL01000009">
    <property type="protein sequence ID" value="SDO22387.1"/>
    <property type="molecule type" value="Genomic_DNA"/>
</dbReference>
<evidence type="ECO:0000313" key="1">
    <source>
        <dbReference type="EMBL" id="SDO22387.1"/>
    </source>
</evidence>
<dbReference type="Proteomes" id="UP000198778">
    <property type="component" value="Unassembled WGS sequence"/>
</dbReference>
<dbReference type="RefSeq" id="WP_342028395.1">
    <property type="nucleotide sequence ID" value="NZ_FNIL01000009.1"/>
</dbReference>
<protein>
    <recommendedName>
        <fullName evidence="3">Alkyl hydroperoxide reductase subunit C/ Thiol specific antioxidant domain-containing protein</fullName>
    </recommendedName>
</protein>
<accession>A0A1H0HTC5</accession>
<dbReference type="AlphaFoldDB" id="A0A1H0HTC5"/>
<gene>
    <name evidence="1" type="ORF">SAMN04488053_10932</name>
</gene>
<reference evidence="2" key="1">
    <citation type="submission" date="2016-10" db="EMBL/GenBank/DDBJ databases">
        <authorList>
            <person name="Varghese N."/>
            <person name="Submissions S."/>
        </authorList>
    </citation>
    <scope>NUCLEOTIDE SEQUENCE [LARGE SCALE GENOMIC DNA]</scope>
    <source>
        <strain evidence="2">CGMCC 1.10369</strain>
    </source>
</reference>
<evidence type="ECO:0000313" key="2">
    <source>
        <dbReference type="Proteomes" id="UP000198778"/>
    </source>
</evidence>
<keyword evidence="2" id="KW-1185">Reference proteome</keyword>
<proteinExistence type="predicted"/>
<organism evidence="1 2">
    <name type="scientific">Alkalicoccus daliensis</name>
    <dbReference type="NCBI Taxonomy" id="745820"/>
    <lineage>
        <taxon>Bacteria</taxon>
        <taxon>Bacillati</taxon>
        <taxon>Bacillota</taxon>
        <taxon>Bacilli</taxon>
        <taxon>Bacillales</taxon>
        <taxon>Bacillaceae</taxon>
        <taxon>Alkalicoccus</taxon>
    </lineage>
</organism>
<evidence type="ECO:0008006" key="3">
    <source>
        <dbReference type="Google" id="ProtNLM"/>
    </source>
</evidence>
<sequence length="45" mass="5290">MSEFKLGQQVPEISLPAASGETYHLSEDQKKREGWRFIVYFRGSW</sequence>
<name>A0A1H0HTC5_9BACI</name>
<dbReference type="STRING" id="745820.SAMN04488053_10932"/>